<keyword evidence="11" id="KW-1185">Reference proteome</keyword>
<keyword evidence="3" id="KW-1003">Cell membrane</keyword>
<feature type="transmembrane region" description="Helical" evidence="7">
    <location>
        <begin position="164"/>
        <end position="185"/>
    </location>
</feature>
<dbReference type="GO" id="GO:0005886">
    <property type="term" value="C:plasma membrane"/>
    <property type="evidence" value="ECO:0007669"/>
    <property type="project" value="UniProtKB-SubCell"/>
</dbReference>
<evidence type="ECO:0000256" key="3">
    <source>
        <dbReference type="ARBA" id="ARBA00022475"/>
    </source>
</evidence>
<evidence type="ECO:0000259" key="9">
    <source>
        <dbReference type="PROSITE" id="PS50928"/>
    </source>
</evidence>
<accession>A0A9X2DUD7</accession>
<feature type="transmembrane region" description="Helical" evidence="7">
    <location>
        <begin position="275"/>
        <end position="296"/>
    </location>
</feature>
<keyword evidence="5 7" id="KW-1133">Transmembrane helix</keyword>
<dbReference type="Gene3D" id="1.10.3720.10">
    <property type="entry name" value="MetI-like"/>
    <property type="match status" value="1"/>
</dbReference>
<dbReference type="EMBL" id="JAMRYM010000003">
    <property type="protein sequence ID" value="MCM6761255.1"/>
    <property type="molecule type" value="Genomic_DNA"/>
</dbReference>
<proteinExistence type="inferred from homology"/>
<evidence type="ECO:0000313" key="11">
    <source>
        <dbReference type="Proteomes" id="UP001155240"/>
    </source>
</evidence>
<sequence>MSTVLTPDVPTAVPDDQGTPTTVPSRPRRRPETFTIISYVGTSLFALACLIPFWMVVAGSFTDESVLSRTGYSFWPTPFSVEAYATLFAGGRLWMAYGASIFITVVGTAIALAATSGISWVIARGLPRLSTSLAVFAYIPMLFTGGLVPLYILVTQVLQLQNSLFSVILPLALAPFLVFVQVSFFRAVPVEILDSAKIDGAGELRVFFQIVLPLSKPVLAVIALFYGVTYWNDWFHALLFITDVDQYPLQLVLQNLIASIGNANNLSQTGTAPAYQIRLAMTVVTIAPILFAYPFAQRYFVKGLTLGATKG</sequence>
<dbReference type="InterPro" id="IPR000515">
    <property type="entry name" value="MetI-like"/>
</dbReference>
<feature type="transmembrane region" description="Helical" evidence="7">
    <location>
        <begin position="206"/>
        <end position="228"/>
    </location>
</feature>
<dbReference type="Proteomes" id="UP001155240">
    <property type="component" value="Unassembled WGS sequence"/>
</dbReference>
<feature type="domain" description="ABC transmembrane type-1" evidence="9">
    <location>
        <begin position="97"/>
        <end position="296"/>
    </location>
</feature>
<dbReference type="PANTHER" id="PTHR43744">
    <property type="entry name" value="ABC TRANSPORTER PERMEASE PROTEIN MG189-RELATED-RELATED"/>
    <property type="match status" value="1"/>
</dbReference>
<evidence type="ECO:0000256" key="1">
    <source>
        <dbReference type="ARBA" id="ARBA00004651"/>
    </source>
</evidence>
<feature type="transmembrane region" description="Helical" evidence="7">
    <location>
        <begin position="135"/>
        <end position="158"/>
    </location>
</feature>
<keyword evidence="2 7" id="KW-0813">Transport</keyword>
<gene>
    <name evidence="10" type="ORF">NB037_02375</name>
</gene>
<dbReference type="PROSITE" id="PS50928">
    <property type="entry name" value="ABC_TM1"/>
    <property type="match status" value="1"/>
</dbReference>
<dbReference type="GO" id="GO:0055085">
    <property type="term" value="P:transmembrane transport"/>
    <property type="evidence" value="ECO:0007669"/>
    <property type="project" value="InterPro"/>
</dbReference>
<dbReference type="PANTHER" id="PTHR43744:SF9">
    <property type="entry name" value="POLYGALACTURONAN_RHAMNOGALACTURONAN TRANSPORT SYSTEM PERMEASE PROTEIN YTCP"/>
    <property type="match status" value="1"/>
</dbReference>
<evidence type="ECO:0000256" key="8">
    <source>
        <dbReference type="SAM" id="MobiDB-lite"/>
    </source>
</evidence>
<comment type="similarity">
    <text evidence="7">Belongs to the binding-protein-dependent transport system permease family.</text>
</comment>
<dbReference type="AlphaFoldDB" id="A0A9X2DUD7"/>
<feature type="transmembrane region" description="Helical" evidence="7">
    <location>
        <begin position="94"/>
        <end position="123"/>
    </location>
</feature>
<dbReference type="CDD" id="cd06261">
    <property type="entry name" value="TM_PBP2"/>
    <property type="match status" value="1"/>
</dbReference>
<evidence type="ECO:0000256" key="6">
    <source>
        <dbReference type="ARBA" id="ARBA00023136"/>
    </source>
</evidence>
<evidence type="ECO:0000313" key="10">
    <source>
        <dbReference type="EMBL" id="MCM6761255.1"/>
    </source>
</evidence>
<evidence type="ECO:0000256" key="4">
    <source>
        <dbReference type="ARBA" id="ARBA00022692"/>
    </source>
</evidence>
<comment type="subcellular location">
    <subcellularLocation>
        <location evidence="1 7">Cell membrane</location>
        <topology evidence="1 7">Multi-pass membrane protein</topology>
    </subcellularLocation>
</comment>
<feature type="transmembrane region" description="Helical" evidence="7">
    <location>
        <begin position="36"/>
        <end position="57"/>
    </location>
</feature>
<dbReference type="SUPFAM" id="SSF161098">
    <property type="entry name" value="MetI-like"/>
    <property type="match status" value="1"/>
</dbReference>
<evidence type="ECO:0000256" key="5">
    <source>
        <dbReference type="ARBA" id="ARBA00022989"/>
    </source>
</evidence>
<name>A0A9X2DUD7_9MICO</name>
<evidence type="ECO:0000256" key="2">
    <source>
        <dbReference type="ARBA" id="ARBA00022448"/>
    </source>
</evidence>
<dbReference type="InterPro" id="IPR035906">
    <property type="entry name" value="MetI-like_sf"/>
</dbReference>
<feature type="region of interest" description="Disordered" evidence="8">
    <location>
        <begin position="1"/>
        <end position="28"/>
    </location>
</feature>
<keyword evidence="4 7" id="KW-0812">Transmembrane</keyword>
<dbReference type="Pfam" id="PF00528">
    <property type="entry name" value="BPD_transp_1"/>
    <property type="match status" value="1"/>
</dbReference>
<reference evidence="10" key="1">
    <citation type="submission" date="2022-06" db="EMBL/GenBank/DDBJ databases">
        <title>Whole genome shotgun sequencing (WGS) of Rathayibacter sp. ZW T2_19, isolated from stored onions (Allium cepa).</title>
        <authorList>
            <person name="Stoll D.A."/>
            <person name="Huch M."/>
        </authorList>
    </citation>
    <scope>NUCLEOTIDE SEQUENCE</scope>
    <source>
        <strain evidence="10">ZW T2_19</strain>
    </source>
</reference>
<comment type="caution">
    <text evidence="10">The sequence shown here is derived from an EMBL/GenBank/DDBJ whole genome shotgun (WGS) entry which is preliminary data.</text>
</comment>
<dbReference type="RefSeq" id="WP_251943299.1">
    <property type="nucleotide sequence ID" value="NZ_JAMRYM010000003.1"/>
</dbReference>
<protein>
    <submittedName>
        <fullName evidence="10">Carbohydrate ABC transporter permease</fullName>
    </submittedName>
</protein>
<keyword evidence="6 7" id="KW-0472">Membrane</keyword>
<organism evidence="10 11">
    <name type="scientific">Rathayibacter rubneri</name>
    <dbReference type="NCBI Taxonomy" id="2950106"/>
    <lineage>
        <taxon>Bacteria</taxon>
        <taxon>Bacillati</taxon>
        <taxon>Actinomycetota</taxon>
        <taxon>Actinomycetes</taxon>
        <taxon>Micrococcales</taxon>
        <taxon>Microbacteriaceae</taxon>
        <taxon>Rathayibacter</taxon>
    </lineage>
</organism>
<evidence type="ECO:0000256" key="7">
    <source>
        <dbReference type="RuleBase" id="RU363032"/>
    </source>
</evidence>